<keyword evidence="3" id="KW-0812">Transmembrane</keyword>
<dbReference type="InterPro" id="IPR013783">
    <property type="entry name" value="Ig-like_fold"/>
</dbReference>
<feature type="domain" description="Dystroglycan-type cadherin-like" evidence="5">
    <location>
        <begin position="1649"/>
        <end position="1734"/>
    </location>
</feature>
<evidence type="ECO:0000259" key="5">
    <source>
        <dbReference type="SMART" id="SM00736"/>
    </source>
</evidence>
<dbReference type="InterPro" id="IPR006644">
    <property type="entry name" value="Cadg"/>
</dbReference>
<sequence length="2354" mass="238701">MATGQVSQLTYTLSNASTSDATDVGFDVTLDSPALSFAGVNSLTTNCDASTGSAVFNGNQLTLSGYRVTGSGSCVVNVYVAADTTGAATVANLSSSLGAGTGRSDTLTVDGTIITAAMTAAEASVNVGAVNRMTVSFSNSADNSWGYSFSLPLPTNVALASPVNFVTDCPNLASSSVAGATTVSMTSTGNPIFTVIGNGASCSASFDVLASSAGSYDLVSNNFTYYNQSNQQKNSGRVAASFDVVMPAVSVYANPHSLVPGSSGSLEFTISNFDRSNDASNIGFTLDLDTALSGLVATGLPITDVCGSGATLSGTGVVTLSGANLTASDTCSFSLPITAPANAAVGDYTLTVSNIALDRGGSTENLPDNTTGLAIINAPQLAMTLLEASATAGSTVTLHYVLTNIDTVNAASNISFSSVFSALPGVALGLPGSNYCSGSGSSIQTTNLDVVYANYSGISLAAGGSCNFDLTLTLPSDMSSGSYTVYSNQVSATINSNAVSGNAPSASVDIAVDAAPSLTVSFADTVVQPGDSTTLYLEIAHGINSSADATDIAFTVDLDSVMSGLAATSLPSTLSCGSSSSLTGTGQLSFSSGSLAAGDSCTLAIPVQIPVSALGSYTLTSSSLTAMVNGNAVQQSGSSAGITVSGLTYSKSFNPSSIRVGSGGTTIDLDYVFTNQAGGTDATSVSFTESLNSIYSGVTIASATQNDFCGAGSATSGTTTYIFSNMTIPAGSSCAFSITLNIPAAIPVNNIYGSTSSNVSADIGGVLSLPNMSASFTVDSLSVLTSVNVSSPTSQSTVLMSISFSADVTGFDVSDISVTNATLNNFSGSGTDYTVEVTPTLDGDVTLDIAAGVAMDASDNSITNKAATQISFEYQTTPLIPTPSLTIGSPSDSIASQGPITFAVSYLDVEQVNLLASDINLNTTGDASATVSVLNGDTSSATVVLNNLTGNGTLGINIAAGTARYSVNEAPAAGPSGVFSVDTRKPLVSLSSLASQYTGNFTVNIQFDENVTGFSVDDIGVSNGSLSNFQVTDAKNYSVTVSASGESTVTLSLAADVASDTAGNGNDAATNLVIGYDDVSPTVTLGGASGTVATAFTATIDFSEDVSGFVVGDIQVSNANLSSFTSISASQYTVLVTPVTQAEVTLDVAAAVADDSFGNLNLAATQLAVVYDYNDAPVISGSPSSSVAEDSAYSFTPVATDADVADTLSFSISGQPSWASFDTGTGTLSGTPVNDDVGSYSNIIISVSDGSLSDALATFSITVTNTNDAPVITGTPATSANEDSAYSFTPSASDVDVGDVLSFSISGQPSWASFNTSTGTLSGTPVNSDVGSYSNIIISVSDGTVSTALSAFSITVVNTNDAPVISGTPATSVNEDSAYSFTPSASDVDVGDVLSFSISGKPSWASFDSSTGTLSGTPVNGDVGSYSNIIISVSDGTVSVALSAFSITVINSNDAPVISGTPATSVNEDSAYSFTPSASDVDVGDSLSFSISGQPSWASFDANTGTLSGTPVNSDVGSYSNIIISVSDGTVSTALPSFSIAVINANDAPVISGIPATSVDEDSAYNFTPSASDVDVGDVLTFSISGKPAWASFDTTTGMLSGTPVNADVGVYNNIIISVSDGTVEASLPAFSIEVVNVNDLPVFESSPVLQIAALENYSYALVVTDVDVGSEVSLTLIQAPDWLTLNGTELTGMAPLSAIGQSFAVTVSANDGVALESVEQSFNIEVTEPLETQLQGKLQISPAPAAKGDVVSLTLELENLGSTAAHGVGFELMLTNELAFTQVPNVCSQISSTHIECVPNDSIASKSTAKWIAKAEVKKVSTGFSTASLMATADNLSEPMQQVQATVLLANVVASLPGDVLTSTSSGVGYVADINGDGFTDLLDYVAASESLELWLNNGSGALVKDASIQLGTDINSLVVADLDMDGQLDLLTTGGSTATNHAFMLESDLSIRADITLDAVQADLALVADLDNDQIPEVVLAGQYQSSIALYQFVGTDAQTLTLLELPALQAQAQAKRQAVAAQAAGGILGLTLTSNNGQAALLVSDGSQLVLLSFDGADWTQSSLSVAVSAPGKLVSGDVDANGEDDLFIDGADGWTLVLNGYTDNAVKVEQAFPVAEDVVITDLDDDGVAEVLFVTGQGVSIWHYDAAQMLVLDPQVIESANLVDLGLLDIDGDGDLDLLTFDAVNGISVWYFSQDGDIGKQDVELVLYTDMPSFPQLGMSSPYRWRIDNLSTAEAKDVSVLLRIQAGLRLDKAPATCLATGLGLRCSLGSLMAADSKSVELWLTPMNAGNFSITASVSGSDNDRNPDNNSVTSGISVAEPAKRDSSGGALGLLALMLMGMTLIARRKMRY</sequence>
<keyword evidence="3" id="KW-0472">Membrane</keyword>
<dbReference type="InterPro" id="IPR013517">
    <property type="entry name" value="FG-GAP"/>
</dbReference>
<dbReference type="InterPro" id="IPR015919">
    <property type="entry name" value="Cadherin-like_sf"/>
</dbReference>
<feature type="domain" description="Dystroglycan-type cadherin-like" evidence="5">
    <location>
        <begin position="1177"/>
        <end position="1270"/>
    </location>
</feature>
<dbReference type="InterPro" id="IPR057693">
    <property type="entry name" value="DUF7933"/>
</dbReference>
<organism evidence="6 7">
    <name type="scientific">Shewanella sedimentimangrovi</name>
    <dbReference type="NCBI Taxonomy" id="2814293"/>
    <lineage>
        <taxon>Bacteria</taxon>
        <taxon>Pseudomonadati</taxon>
        <taxon>Pseudomonadota</taxon>
        <taxon>Gammaproteobacteria</taxon>
        <taxon>Alteromonadales</taxon>
        <taxon>Shewanellaceae</taxon>
        <taxon>Shewanella</taxon>
    </lineage>
</organism>
<evidence type="ECO:0000256" key="2">
    <source>
        <dbReference type="SAM" id="MobiDB-lite"/>
    </source>
</evidence>
<feature type="domain" description="Cadherin" evidence="4">
    <location>
        <begin position="1569"/>
        <end position="1643"/>
    </location>
</feature>
<feature type="domain" description="Dystroglycan-type cadherin-like" evidence="5">
    <location>
        <begin position="1550"/>
        <end position="1642"/>
    </location>
</feature>
<dbReference type="EMBL" id="CP071502">
    <property type="protein sequence ID" value="QSX36018.1"/>
    <property type="molecule type" value="Genomic_DNA"/>
</dbReference>
<dbReference type="Pfam" id="PF05345">
    <property type="entry name" value="He_PIG"/>
    <property type="match status" value="6"/>
</dbReference>
<accession>A0ABX7QWZ5</accession>
<evidence type="ECO:0000313" key="7">
    <source>
        <dbReference type="Proteomes" id="UP000663207"/>
    </source>
</evidence>
<dbReference type="PANTHER" id="PTHR34677">
    <property type="match status" value="1"/>
</dbReference>
<feature type="transmembrane region" description="Helical" evidence="3">
    <location>
        <begin position="2330"/>
        <end position="2348"/>
    </location>
</feature>
<dbReference type="Pfam" id="PF01345">
    <property type="entry name" value="DUF11"/>
    <property type="match status" value="1"/>
</dbReference>
<feature type="domain" description="Dystroglycan-type cadherin-like" evidence="5">
    <location>
        <begin position="1364"/>
        <end position="1456"/>
    </location>
</feature>
<dbReference type="SMART" id="SM00736">
    <property type="entry name" value="CADG"/>
    <property type="match status" value="6"/>
</dbReference>
<gene>
    <name evidence="6" type="ORF">JYB85_11790</name>
</gene>
<dbReference type="SUPFAM" id="SSF69318">
    <property type="entry name" value="Integrin alpha N-terminal domain"/>
    <property type="match status" value="2"/>
</dbReference>
<dbReference type="RefSeq" id="WP_207379455.1">
    <property type="nucleotide sequence ID" value="NZ_CP071502.1"/>
</dbReference>
<name>A0ABX7QWZ5_9GAMM</name>
<feature type="region of interest" description="Disordered" evidence="2">
    <location>
        <begin position="2300"/>
        <end position="2328"/>
    </location>
</feature>
<dbReference type="Pfam" id="PF25564">
    <property type="entry name" value="DUF7933"/>
    <property type="match status" value="3"/>
</dbReference>
<keyword evidence="3" id="KW-1133">Transmembrane helix</keyword>
<reference evidence="6 7" key="1">
    <citation type="submission" date="2021-03" db="EMBL/GenBank/DDBJ databases">
        <title>Novel species identification of genus Shewanella.</title>
        <authorList>
            <person name="Liu G."/>
            <person name="Zhang Q."/>
        </authorList>
    </citation>
    <scope>NUCLEOTIDE SEQUENCE [LARGE SCALE GENOMIC DNA]</scope>
    <source>
        <strain evidence="6 7">FJAT-52962</strain>
    </source>
</reference>
<evidence type="ECO:0000256" key="3">
    <source>
        <dbReference type="SAM" id="Phobius"/>
    </source>
</evidence>
<evidence type="ECO:0000256" key="1">
    <source>
        <dbReference type="ARBA" id="ARBA00022729"/>
    </source>
</evidence>
<dbReference type="SMART" id="SM00112">
    <property type="entry name" value="CA"/>
    <property type="match status" value="5"/>
</dbReference>
<dbReference type="InterPro" id="IPR002126">
    <property type="entry name" value="Cadherin-like_dom"/>
</dbReference>
<keyword evidence="7" id="KW-1185">Reference proteome</keyword>
<evidence type="ECO:0000259" key="4">
    <source>
        <dbReference type="SMART" id="SM00112"/>
    </source>
</evidence>
<dbReference type="PANTHER" id="PTHR34677:SF3">
    <property type="entry name" value="BACTERIAL IG-LIKE DOMAIN-CONTAINING PROTEIN"/>
    <property type="match status" value="1"/>
</dbReference>
<feature type="domain" description="Cadherin" evidence="4">
    <location>
        <begin position="1197"/>
        <end position="1271"/>
    </location>
</feature>
<evidence type="ECO:0000313" key="6">
    <source>
        <dbReference type="EMBL" id="QSX36018.1"/>
    </source>
</evidence>
<proteinExistence type="predicted"/>
<keyword evidence="1" id="KW-0732">Signal</keyword>
<dbReference type="SUPFAM" id="SSF49313">
    <property type="entry name" value="Cadherin-like"/>
    <property type="match status" value="6"/>
</dbReference>
<feature type="domain" description="Cadherin" evidence="4">
    <location>
        <begin position="1290"/>
        <end position="1364"/>
    </location>
</feature>
<dbReference type="InterPro" id="IPR044048">
    <property type="entry name" value="Big_12"/>
</dbReference>
<dbReference type="Pfam" id="PF13517">
    <property type="entry name" value="FG-GAP_3"/>
    <property type="match status" value="1"/>
</dbReference>
<feature type="domain" description="Cadherin" evidence="4">
    <location>
        <begin position="1383"/>
        <end position="1457"/>
    </location>
</feature>
<feature type="domain" description="Cadherin" evidence="4">
    <location>
        <begin position="1476"/>
        <end position="1550"/>
    </location>
</feature>
<feature type="domain" description="Dystroglycan-type cadherin-like" evidence="5">
    <location>
        <begin position="1271"/>
        <end position="1363"/>
    </location>
</feature>
<dbReference type="InterPro" id="IPR001434">
    <property type="entry name" value="OmcB-like_DUF11"/>
</dbReference>
<dbReference type="InterPro" id="IPR028994">
    <property type="entry name" value="Integrin_alpha_N"/>
</dbReference>
<feature type="domain" description="Dystroglycan-type cadherin-like" evidence="5">
    <location>
        <begin position="1457"/>
        <end position="1549"/>
    </location>
</feature>
<dbReference type="Pfam" id="PF19078">
    <property type="entry name" value="Big_12"/>
    <property type="match status" value="3"/>
</dbReference>
<dbReference type="Gene3D" id="2.60.40.10">
    <property type="entry name" value="Immunoglobulins"/>
    <property type="match status" value="6"/>
</dbReference>
<protein>
    <submittedName>
        <fullName evidence="6">VCBS repeat-containing protein</fullName>
    </submittedName>
</protein>
<dbReference type="Proteomes" id="UP000663207">
    <property type="component" value="Chromosome"/>
</dbReference>